<keyword evidence="2" id="KW-0597">Phosphoprotein</keyword>
<keyword evidence="1" id="KW-0596">Phosphopantetheine</keyword>
<accession>A0A5J4KQN9</accession>
<dbReference type="InterPro" id="IPR036736">
    <property type="entry name" value="ACP-like_sf"/>
</dbReference>
<dbReference type="GO" id="GO:0044550">
    <property type="term" value="P:secondary metabolite biosynthetic process"/>
    <property type="evidence" value="ECO:0007669"/>
    <property type="project" value="TreeGrafter"/>
</dbReference>
<dbReference type="GO" id="GO:0043041">
    <property type="term" value="P:amino acid activation for nonribosomal peptide biosynthetic process"/>
    <property type="evidence" value="ECO:0007669"/>
    <property type="project" value="TreeGrafter"/>
</dbReference>
<dbReference type="Proteomes" id="UP000326912">
    <property type="component" value="Unassembled WGS sequence"/>
</dbReference>
<protein>
    <recommendedName>
        <fullName evidence="3">AMP-binding enzyme C-terminal domain-containing protein</fullName>
    </recommendedName>
</protein>
<dbReference type="PANTHER" id="PTHR45527:SF14">
    <property type="entry name" value="PLIPASTATIN SYNTHASE SUBUNIT B"/>
    <property type="match status" value="1"/>
</dbReference>
<dbReference type="Gene3D" id="3.40.50.12780">
    <property type="entry name" value="N-terminal domain of ligase-like"/>
    <property type="match status" value="1"/>
</dbReference>
<dbReference type="EMBL" id="BKZW01000004">
    <property type="protein sequence ID" value="GER91684.1"/>
    <property type="molecule type" value="Genomic_DNA"/>
</dbReference>
<evidence type="ECO:0000313" key="4">
    <source>
        <dbReference type="EMBL" id="GER91684.1"/>
    </source>
</evidence>
<dbReference type="GO" id="GO:0031177">
    <property type="term" value="F:phosphopantetheine binding"/>
    <property type="evidence" value="ECO:0007669"/>
    <property type="project" value="TreeGrafter"/>
</dbReference>
<evidence type="ECO:0000256" key="1">
    <source>
        <dbReference type="ARBA" id="ARBA00022450"/>
    </source>
</evidence>
<dbReference type="InterPro" id="IPR045851">
    <property type="entry name" value="AMP-bd_C_sf"/>
</dbReference>
<feature type="domain" description="AMP-binding enzyme C-terminal" evidence="3">
    <location>
        <begin position="49"/>
        <end position="125"/>
    </location>
</feature>
<proteinExistence type="predicted"/>
<keyword evidence="5" id="KW-1185">Reference proteome</keyword>
<dbReference type="AlphaFoldDB" id="A0A5J4KQN9"/>
<organism evidence="4 5">
    <name type="scientific">Dictyobacter vulcani</name>
    <dbReference type="NCBI Taxonomy" id="2607529"/>
    <lineage>
        <taxon>Bacteria</taxon>
        <taxon>Bacillati</taxon>
        <taxon>Chloroflexota</taxon>
        <taxon>Ktedonobacteria</taxon>
        <taxon>Ktedonobacterales</taxon>
        <taxon>Dictyobacteraceae</taxon>
        <taxon>Dictyobacter</taxon>
    </lineage>
</organism>
<comment type="caution">
    <text evidence="4">The sequence shown here is derived from an EMBL/GenBank/DDBJ whole genome shotgun (WGS) entry which is preliminary data.</text>
</comment>
<dbReference type="PANTHER" id="PTHR45527">
    <property type="entry name" value="NONRIBOSOMAL PEPTIDE SYNTHETASE"/>
    <property type="match status" value="1"/>
</dbReference>
<name>A0A5J4KQN9_9CHLR</name>
<dbReference type="Pfam" id="PF13193">
    <property type="entry name" value="AMP-binding_C"/>
    <property type="match status" value="1"/>
</dbReference>
<dbReference type="GO" id="GO:0005829">
    <property type="term" value="C:cytosol"/>
    <property type="evidence" value="ECO:0007669"/>
    <property type="project" value="TreeGrafter"/>
</dbReference>
<dbReference type="InterPro" id="IPR042099">
    <property type="entry name" value="ANL_N_sf"/>
</dbReference>
<gene>
    <name evidence="4" type="ORF">KDW_58460</name>
</gene>
<evidence type="ECO:0000256" key="2">
    <source>
        <dbReference type="ARBA" id="ARBA00022553"/>
    </source>
</evidence>
<dbReference type="Gene3D" id="1.10.1200.10">
    <property type="entry name" value="ACP-like"/>
    <property type="match status" value="1"/>
</dbReference>
<evidence type="ECO:0000259" key="3">
    <source>
        <dbReference type="Pfam" id="PF13193"/>
    </source>
</evidence>
<reference evidence="4 5" key="1">
    <citation type="submission" date="2019-10" db="EMBL/GenBank/DDBJ databases">
        <title>Dictyobacter vulcani sp. nov., within the class Ktedonobacteria, isolated from soil of volcanic Mt. Zao.</title>
        <authorList>
            <person name="Zheng Y."/>
            <person name="Wang C.M."/>
            <person name="Sakai Y."/>
            <person name="Abe K."/>
            <person name="Yokota A."/>
            <person name="Yabe S."/>
        </authorList>
    </citation>
    <scope>NUCLEOTIDE SEQUENCE [LARGE SCALE GENOMIC DNA]</scope>
    <source>
        <strain evidence="4 5">W12</strain>
    </source>
</reference>
<evidence type="ECO:0000313" key="5">
    <source>
        <dbReference type="Proteomes" id="UP000326912"/>
    </source>
</evidence>
<dbReference type="FunFam" id="3.30.300.30:FF:000010">
    <property type="entry name" value="Enterobactin synthetase component F"/>
    <property type="match status" value="1"/>
</dbReference>
<dbReference type="InterPro" id="IPR025110">
    <property type="entry name" value="AMP-bd_C"/>
</dbReference>
<dbReference type="SUPFAM" id="SSF56801">
    <property type="entry name" value="Acetyl-CoA synthetase-like"/>
    <property type="match status" value="1"/>
</dbReference>
<sequence>MPNPFSGVPGERMYRTGDLARYLPDGTVEFVGRVDYQVKVRGFRIELGEIEAALQQHTAIQENVVLVREDVPTQQRLVAYVVCTSAAETPAIDELKQFLRQQLPDYMLPTAFVLLPAMPLTSNGKIDRRALPAPEEQDERTDDQYAAALSPLEELLANIWRDVLSLKQVHAHDNFFELVDTHCWRHA</sequence>
<dbReference type="Gene3D" id="3.30.300.30">
    <property type="match status" value="1"/>
</dbReference>